<reference evidence="1 2" key="1">
    <citation type="submission" date="2014-07" db="EMBL/GenBank/DDBJ databases">
        <title>The genome sequence of Salmonella phage 9NA shows that it represents an unstudied type of tailed phage.</title>
        <authorList>
            <person name="Casjens S.R."/>
            <person name="Leavitt J.C."/>
            <person name="Hatfull G.F."/>
            <person name="Hendrix R.W."/>
        </authorList>
    </citation>
    <scope>NUCLEOTIDE SEQUENCE [LARGE SCALE GENOMIC DNA]</scope>
</reference>
<name>A0A060D5T5_9CAUD</name>
<evidence type="ECO:0000313" key="1">
    <source>
        <dbReference type="EMBL" id="AIB07072.1"/>
    </source>
</evidence>
<organism evidence="1 2">
    <name type="scientific">Salmonella phage 9NA</name>
    <dbReference type="NCBI Taxonomy" id="1113547"/>
    <lineage>
        <taxon>Viruses</taxon>
        <taxon>Duplodnaviria</taxon>
        <taxon>Heunggongvirae</taxon>
        <taxon>Uroviricota</taxon>
        <taxon>Caudoviricetes</taxon>
        <taxon>Nonanavirus</taxon>
        <taxon>Nonanavirus nv9NA</taxon>
    </lineage>
</organism>
<proteinExistence type="predicted"/>
<dbReference type="Proteomes" id="UP000026985">
    <property type="component" value="Segment"/>
</dbReference>
<dbReference type="RefSeq" id="YP_009101239.1">
    <property type="nucleotide sequence ID" value="NC_025443.1"/>
</dbReference>
<protein>
    <submittedName>
        <fullName evidence="1">Uncharacterized protein</fullName>
    </submittedName>
</protein>
<dbReference type="KEGG" id="vg:22110927"/>
<keyword evidence="2" id="KW-1185">Reference proteome</keyword>
<evidence type="ECO:0000313" key="2">
    <source>
        <dbReference type="Proteomes" id="UP000026985"/>
    </source>
</evidence>
<dbReference type="EMBL" id="KJ802832">
    <property type="protein sequence ID" value="AIB07072.1"/>
    <property type="molecule type" value="Genomic_DNA"/>
</dbReference>
<accession>A0A060D5T5</accession>
<gene>
    <name evidence="1" type="ORF">9NA_069</name>
</gene>
<sequence>MWVIGCYVAKVTSQVAMCQELFYDNFTFKTEIQTMGLYSFIRHNVFFDRVTGKYIFRGREFKRNGQAQKAARDAYVKENRA</sequence>